<organism evidence="5 6">
    <name type="scientific">Schleiferilactobacillus harbinensis DSM 16991</name>
    <dbReference type="NCBI Taxonomy" id="1122147"/>
    <lineage>
        <taxon>Bacteria</taxon>
        <taxon>Bacillati</taxon>
        <taxon>Bacillota</taxon>
        <taxon>Bacilli</taxon>
        <taxon>Lactobacillales</taxon>
        <taxon>Lactobacillaceae</taxon>
        <taxon>Schleiferilactobacillus</taxon>
    </lineage>
</organism>
<accession>A0A0R1XB66</accession>
<dbReference type="eggNOG" id="COG0494">
    <property type="taxonomic scope" value="Bacteria"/>
</dbReference>
<comment type="caution">
    <text evidence="5">The sequence shown here is derived from an EMBL/GenBank/DDBJ whole genome shotgun (WGS) entry which is preliminary data.</text>
</comment>
<dbReference type="SUPFAM" id="SSF55811">
    <property type="entry name" value="Nudix"/>
    <property type="match status" value="1"/>
</dbReference>
<evidence type="ECO:0000256" key="1">
    <source>
        <dbReference type="ARBA" id="ARBA00001946"/>
    </source>
</evidence>
<evidence type="ECO:0000313" key="6">
    <source>
        <dbReference type="Proteomes" id="UP000050949"/>
    </source>
</evidence>
<proteinExistence type="inferred from homology"/>
<evidence type="ECO:0000256" key="2">
    <source>
        <dbReference type="ARBA" id="ARBA00022801"/>
    </source>
</evidence>
<keyword evidence="2 3" id="KW-0378">Hydrolase</keyword>
<dbReference type="EMBL" id="AZFW01000051">
    <property type="protein sequence ID" value="KRM27326.1"/>
    <property type="molecule type" value="Genomic_DNA"/>
</dbReference>
<comment type="cofactor">
    <cofactor evidence="1">
        <name>Mg(2+)</name>
        <dbReference type="ChEBI" id="CHEBI:18420"/>
    </cofactor>
</comment>
<dbReference type="PANTHER" id="PTHR43046:SF2">
    <property type="entry name" value="8-OXO-DGTP DIPHOSPHATASE-RELATED"/>
    <property type="match status" value="1"/>
</dbReference>
<dbReference type="PROSITE" id="PS51462">
    <property type="entry name" value="NUDIX"/>
    <property type="match status" value="1"/>
</dbReference>
<dbReference type="InterPro" id="IPR020476">
    <property type="entry name" value="Nudix_hydrolase"/>
</dbReference>
<dbReference type="RefSeq" id="WP_051225372.1">
    <property type="nucleotide sequence ID" value="NZ_AUEH01000037.1"/>
</dbReference>
<evidence type="ECO:0000259" key="4">
    <source>
        <dbReference type="PROSITE" id="PS51462"/>
    </source>
</evidence>
<feature type="domain" description="Nudix hydrolase" evidence="4">
    <location>
        <begin position="9"/>
        <end position="136"/>
    </location>
</feature>
<sequence>MQQSKKAGNKVTTYGAFGVIRDSAGKVLLVRRRDYPLWDLPGGTQEAGELPELGVRREIREETGLNGTIDHLVGTYFRLLHEDVQSIFVINVSSDQQPIAAGPETKELAYFAPDNLPQNLVALRTEQIQDAVAGKKALHVIAQENRWVYRGERILRWFKRR</sequence>
<dbReference type="OrthoDB" id="9816289at2"/>
<dbReference type="AlphaFoldDB" id="A0A0R1XB66"/>
<dbReference type="Gene3D" id="3.90.79.10">
    <property type="entry name" value="Nucleoside Triphosphate Pyrophosphohydrolase"/>
    <property type="match status" value="1"/>
</dbReference>
<dbReference type="Pfam" id="PF00293">
    <property type="entry name" value="NUDIX"/>
    <property type="match status" value="1"/>
</dbReference>
<protein>
    <recommendedName>
        <fullName evidence="4">Nudix hydrolase domain-containing protein</fullName>
    </recommendedName>
</protein>
<dbReference type="InterPro" id="IPR000086">
    <property type="entry name" value="NUDIX_hydrolase_dom"/>
</dbReference>
<dbReference type="PRINTS" id="PR00502">
    <property type="entry name" value="NUDIXFAMILY"/>
</dbReference>
<reference evidence="5 6" key="1">
    <citation type="journal article" date="2015" name="Genome Announc.">
        <title>Expanding the biotechnology potential of lactobacilli through comparative genomics of 213 strains and associated genera.</title>
        <authorList>
            <person name="Sun Z."/>
            <person name="Harris H.M."/>
            <person name="McCann A."/>
            <person name="Guo C."/>
            <person name="Argimon S."/>
            <person name="Zhang W."/>
            <person name="Yang X."/>
            <person name="Jeffery I.B."/>
            <person name="Cooney J.C."/>
            <person name="Kagawa T.F."/>
            <person name="Liu W."/>
            <person name="Song Y."/>
            <person name="Salvetti E."/>
            <person name="Wrobel A."/>
            <person name="Rasinkangas P."/>
            <person name="Parkhill J."/>
            <person name="Rea M.C."/>
            <person name="O'Sullivan O."/>
            <person name="Ritari J."/>
            <person name="Douillard F.P."/>
            <person name="Paul Ross R."/>
            <person name="Yang R."/>
            <person name="Briner A.E."/>
            <person name="Felis G.E."/>
            <person name="de Vos W.M."/>
            <person name="Barrangou R."/>
            <person name="Klaenhammer T.R."/>
            <person name="Caufield P.W."/>
            <person name="Cui Y."/>
            <person name="Zhang H."/>
            <person name="O'Toole P.W."/>
        </authorList>
    </citation>
    <scope>NUCLEOTIDE SEQUENCE [LARGE SCALE GENOMIC DNA]</scope>
    <source>
        <strain evidence="5 6">DSM 16991</strain>
    </source>
</reference>
<dbReference type="PANTHER" id="PTHR43046">
    <property type="entry name" value="GDP-MANNOSE MANNOSYL HYDROLASE"/>
    <property type="match status" value="1"/>
</dbReference>
<gene>
    <name evidence="5" type="ORF">FC91_GL002671</name>
</gene>
<comment type="similarity">
    <text evidence="3">Belongs to the Nudix hydrolase family.</text>
</comment>
<dbReference type="PROSITE" id="PS00893">
    <property type="entry name" value="NUDIX_BOX"/>
    <property type="match status" value="1"/>
</dbReference>
<dbReference type="PATRIC" id="fig|1122147.4.peg.2753"/>
<evidence type="ECO:0000313" key="5">
    <source>
        <dbReference type="EMBL" id="KRM27326.1"/>
    </source>
</evidence>
<dbReference type="Proteomes" id="UP000050949">
    <property type="component" value="Unassembled WGS sequence"/>
</dbReference>
<name>A0A0R1XB66_9LACO</name>
<evidence type="ECO:0000256" key="3">
    <source>
        <dbReference type="RuleBase" id="RU003476"/>
    </source>
</evidence>
<dbReference type="CDD" id="cd02883">
    <property type="entry name" value="NUDIX_Hydrolase"/>
    <property type="match status" value="1"/>
</dbReference>
<dbReference type="InterPro" id="IPR015797">
    <property type="entry name" value="NUDIX_hydrolase-like_dom_sf"/>
</dbReference>
<dbReference type="InterPro" id="IPR020084">
    <property type="entry name" value="NUDIX_hydrolase_CS"/>
</dbReference>
<dbReference type="GO" id="GO:0016787">
    <property type="term" value="F:hydrolase activity"/>
    <property type="evidence" value="ECO:0007669"/>
    <property type="project" value="UniProtKB-KW"/>
</dbReference>